<dbReference type="PROSITE" id="PS01186">
    <property type="entry name" value="EGF_2"/>
    <property type="match status" value="2"/>
</dbReference>
<evidence type="ECO:0000256" key="17">
    <source>
        <dbReference type="SAM" id="SignalP"/>
    </source>
</evidence>
<keyword evidence="9" id="KW-0106">Calcium</keyword>
<evidence type="ECO:0000259" key="18">
    <source>
        <dbReference type="PROSITE" id="PS50025"/>
    </source>
</evidence>
<comment type="caution">
    <text evidence="15">Lacks conserved residue(s) required for the propagation of feature annotation.</text>
</comment>
<dbReference type="SMART" id="SM00069">
    <property type="entry name" value="GLA"/>
    <property type="match status" value="1"/>
</dbReference>
<dbReference type="CDD" id="cd00110">
    <property type="entry name" value="LamG"/>
    <property type="match status" value="2"/>
</dbReference>
<keyword evidence="13 15" id="KW-1015">Disulfide bond</keyword>
<keyword evidence="17" id="KW-0732">Signal</keyword>
<dbReference type="Gene3D" id="4.10.740.10">
    <property type="entry name" value="Coagulation Factor IX"/>
    <property type="match status" value="1"/>
</dbReference>
<evidence type="ECO:0000256" key="2">
    <source>
        <dbReference type="ARBA" id="ARBA00004613"/>
    </source>
</evidence>
<comment type="subcellular location">
    <subcellularLocation>
        <location evidence="1">Membrane</location>
        <topology evidence="1">Single-pass type I membrane protein</topology>
    </subcellularLocation>
    <subcellularLocation>
        <location evidence="2">Secreted</location>
    </subcellularLocation>
</comment>
<feature type="disulfide bond" evidence="15">
    <location>
        <begin position="119"/>
        <end position="136"/>
    </location>
</feature>
<keyword evidence="14" id="KW-0325">Glycoprotein</keyword>
<evidence type="ECO:0000256" key="8">
    <source>
        <dbReference type="ARBA" id="ARBA00022737"/>
    </source>
</evidence>
<organism evidence="21 22">
    <name type="scientific">Denticeps clupeoides</name>
    <name type="common">denticle herring</name>
    <dbReference type="NCBI Taxonomy" id="299321"/>
    <lineage>
        <taxon>Eukaryota</taxon>
        <taxon>Metazoa</taxon>
        <taxon>Chordata</taxon>
        <taxon>Craniata</taxon>
        <taxon>Vertebrata</taxon>
        <taxon>Euteleostomi</taxon>
        <taxon>Actinopterygii</taxon>
        <taxon>Neopterygii</taxon>
        <taxon>Teleostei</taxon>
        <taxon>Clupei</taxon>
        <taxon>Clupeiformes</taxon>
        <taxon>Denticipitoidei</taxon>
        <taxon>Denticipitidae</taxon>
        <taxon>Denticeps</taxon>
    </lineage>
</organism>
<evidence type="ECO:0000259" key="20">
    <source>
        <dbReference type="PROSITE" id="PS50998"/>
    </source>
</evidence>
<name>A0AAY4CGW1_9TELE</name>
<evidence type="ECO:0000256" key="5">
    <source>
        <dbReference type="ARBA" id="ARBA00022525"/>
    </source>
</evidence>
<dbReference type="SMART" id="SM00282">
    <property type="entry name" value="LamG"/>
    <property type="match status" value="2"/>
</dbReference>
<keyword evidence="12" id="KW-0472">Membrane</keyword>
<accession>A0AAY4CGW1</accession>
<dbReference type="SUPFAM" id="SSF57184">
    <property type="entry name" value="Growth factor receptor domain"/>
    <property type="match status" value="1"/>
</dbReference>
<dbReference type="Proteomes" id="UP000694580">
    <property type="component" value="Chromosome 15"/>
</dbReference>
<evidence type="ECO:0000256" key="16">
    <source>
        <dbReference type="PROSITE-ProRule" id="PRU00122"/>
    </source>
</evidence>
<evidence type="ECO:0000256" key="10">
    <source>
        <dbReference type="ARBA" id="ARBA00022976"/>
    </source>
</evidence>
<dbReference type="Gene3D" id="2.10.25.10">
    <property type="entry name" value="Laminin"/>
    <property type="match status" value="4"/>
</dbReference>
<feature type="disulfide bond" evidence="16">
    <location>
        <begin position="619"/>
        <end position="646"/>
    </location>
</feature>
<dbReference type="PROSITE" id="PS01187">
    <property type="entry name" value="EGF_CA"/>
    <property type="match status" value="2"/>
</dbReference>
<proteinExistence type="predicted"/>
<dbReference type="Pfam" id="PF02210">
    <property type="entry name" value="Laminin_G_2"/>
    <property type="match status" value="1"/>
</dbReference>
<dbReference type="SMART" id="SM00181">
    <property type="entry name" value="EGF"/>
    <property type="match status" value="4"/>
</dbReference>
<feature type="disulfide bond" evidence="15">
    <location>
        <begin position="138"/>
        <end position="147"/>
    </location>
</feature>
<reference evidence="21" key="3">
    <citation type="submission" date="2025-09" db="UniProtKB">
        <authorList>
            <consortium name="Ensembl"/>
        </authorList>
    </citation>
    <scope>IDENTIFICATION</scope>
</reference>
<feature type="domain" description="Gla" evidence="20">
    <location>
        <begin position="42"/>
        <end position="88"/>
    </location>
</feature>
<feature type="chain" id="PRO_5044336063" description="Growth arrest-specific protein 6" evidence="17">
    <location>
        <begin position="26"/>
        <end position="652"/>
    </location>
</feature>
<dbReference type="InterPro" id="IPR035972">
    <property type="entry name" value="GLA-like_dom_SF"/>
</dbReference>
<dbReference type="InterPro" id="IPR017857">
    <property type="entry name" value="Coagulation_fac-like_Gla_dom"/>
</dbReference>
<dbReference type="GeneTree" id="ENSGT00940000154035"/>
<dbReference type="FunFam" id="2.10.25.10:FF:000146">
    <property type="entry name" value="Putative neurogenic locus notch"/>
    <property type="match status" value="1"/>
</dbReference>
<dbReference type="GO" id="GO:0005576">
    <property type="term" value="C:extracellular region"/>
    <property type="evidence" value="ECO:0007669"/>
    <property type="project" value="UniProtKB-SubCell"/>
</dbReference>
<reference evidence="21" key="2">
    <citation type="submission" date="2025-08" db="UniProtKB">
        <authorList>
            <consortium name="Ensembl"/>
        </authorList>
    </citation>
    <scope>IDENTIFICATION</scope>
</reference>
<keyword evidence="8" id="KW-0677">Repeat</keyword>
<evidence type="ECO:0000256" key="3">
    <source>
        <dbReference type="ARBA" id="ARBA00022473"/>
    </source>
</evidence>
<keyword evidence="11" id="KW-1133">Transmembrane helix</keyword>
<dbReference type="Pfam" id="PF00054">
    <property type="entry name" value="Laminin_G_1"/>
    <property type="match status" value="1"/>
</dbReference>
<evidence type="ECO:0000256" key="15">
    <source>
        <dbReference type="PROSITE-ProRule" id="PRU00076"/>
    </source>
</evidence>
<evidence type="ECO:0000256" key="6">
    <source>
        <dbReference type="ARBA" id="ARBA00022536"/>
    </source>
</evidence>
<evidence type="ECO:0000256" key="13">
    <source>
        <dbReference type="ARBA" id="ARBA00023157"/>
    </source>
</evidence>
<dbReference type="GO" id="GO:0007219">
    <property type="term" value="P:Notch signaling pathway"/>
    <property type="evidence" value="ECO:0007669"/>
    <property type="project" value="UniProtKB-KW"/>
</dbReference>
<evidence type="ECO:0000256" key="12">
    <source>
        <dbReference type="ARBA" id="ARBA00023136"/>
    </source>
</evidence>
<dbReference type="GO" id="GO:0016020">
    <property type="term" value="C:membrane"/>
    <property type="evidence" value="ECO:0007669"/>
    <property type="project" value="UniProtKB-SubCell"/>
</dbReference>
<keyword evidence="10" id="KW-0914">Notch signaling pathway</keyword>
<evidence type="ECO:0000256" key="7">
    <source>
        <dbReference type="ARBA" id="ARBA00022692"/>
    </source>
</evidence>
<evidence type="ECO:0000313" key="21">
    <source>
        <dbReference type="Ensembl" id="ENSDCDP00010031864.1"/>
    </source>
</evidence>
<dbReference type="PRINTS" id="PR00001">
    <property type="entry name" value="GLABLOOD"/>
</dbReference>
<dbReference type="PANTHER" id="PTHR24040:SF14">
    <property type="entry name" value="GROWTH ARREST-SPECIFIC PROTEIN 6"/>
    <property type="match status" value="1"/>
</dbReference>
<gene>
    <name evidence="21" type="primary">GAS6</name>
</gene>
<dbReference type="GeneID" id="114765192"/>
<evidence type="ECO:0000256" key="9">
    <source>
        <dbReference type="ARBA" id="ARBA00022837"/>
    </source>
</evidence>
<dbReference type="PROSITE" id="PS00010">
    <property type="entry name" value="ASX_HYDROXYL"/>
    <property type="match status" value="4"/>
</dbReference>
<reference evidence="21 22" key="1">
    <citation type="submission" date="2020-06" db="EMBL/GenBank/DDBJ databases">
        <authorList>
            <consortium name="Wellcome Sanger Institute Data Sharing"/>
        </authorList>
    </citation>
    <scope>NUCLEOTIDE SEQUENCE [LARGE SCALE GENOMIC DNA]</scope>
</reference>
<dbReference type="InterPro" id="IPR013320">
    <property type="entry name" value="ConA-like_dom_sf"/>
</dbReference>
<evidence type="ECO:0000256" key="11">
    <source>
        <dbReference type="ARBA" id="ARBA00022989"/>
    </source>
</evidence>
<dbReference type="InterPro" id="IPR000152">
    <property type="entry name" value="EGF-type_Asp/Asn_hydroxyl_site"/>
</dbReference>
<protein>
    <recommendedName>
        <fullName evidence="23">Growth arrest-specific protein 6</fullName>
    </recommendedName>
</protein>
<dbReference type="FunFam" id="2.60.120.200:FF:000077">
    <property type="entry name" value="vitamin K-dependent protein S"/>
    <property type="match status" value="1"/>
</dbReference>
<keyword evidence="3" id="KW-0217">Developmental protein</keyword>
<dbReference type="InterPro" id="IPR049883">
    <property type="entry name" value="NOTCH1_EGF-like"/>
</dbReference>
<feature type="domain" description="Laminin G" evidence="18">
    <location>
        <begin position="469"/>
        <end position="646"/>
    </location>
</feature>
<dbReference type="PROSITE" id="PS00022">
    <property type="entry name" value="EGF_1"/>
    <property type="match status" value="1"/>
</dbReference>
<dbReference type="Pfam" id="PF00594">
    <property type="entry name" value="Gla"/>
    <property type="match status" value="1"/>
</dbReference>
<evidence type="ECO:0000256" key="4">
    <source>
        <dbReference type="ARBA" id="ARBA00022479"/>
    </source>
</evidence>
<dbReference type="SUPFAM" id="SSF49899">
    <property type="entry name" value="Concanavalin A-like lectins/glucanases"/>
    <property type="match status" value="2"/>
</dbReference>
<dbReference type="CDD" id="cd00054">
    <property type="entry name" value="EGF_CA"/>
    <property type="match status" value="4"/>
</dbReference>
<dbReference type="InterPro" id="IPR009030">
    <property type="entry name" value="Growth_fac_rcpt_cys_sf"/>
</dbReference>
<feature type="domain" description="Laminin G" evidence="18">
    <location>
        <begin position="287"/>
        <end position="464"/>
    </location>
</feature>
<dbReference type="SUPFAM" id="SSF57630">
    <property type="entry name" value="GLA-domain"/>
    <property type="match status" value="1"/>
</dbReference>
<dbReference type="InterPro" id="IPR051145">
    <property type="entry name" value="GAS-SHBG-PROS"/>
</dbReference>
<dbReference type="InterPro" id="IPR018097">
    <property type="entry name" value="EGF_Ca-bd_CS"/>
</dbReference>
<dbReference type="PROSITE" id="PS50998">
    <property type="entry name" value="GLA_2"/>
    <property type="match status" value="1"/>
</dbReference>
<evidence type="ECO:0000259" key="19">
    <source>
        <dbReference type="PROSITE" id="PS50026"/>
    </source>
</evidence>
<keyword evidence="22" id="KW-1185">Reference proteome</keyword>
<evidence type="ECO:0000313" key="22">
    <source>
        <dbReference type="Proteomes" id="UP000694580"/>
    </source>
</evidence>
<keyword evidence="5" id="KW-0964">Secreted</keyword>
<dbReference type="Gene3D" id="2.60.120.200">
    <property type="match status" value="2"/>
</dbReference>
<dbReference type="FunFam" id="2.10.25.10:FF:000240">
    <property type="entry name" value="Vitamin K-dependent protein S"/>
    <property type="match status" value="1"/>
</dbReference>
<dbReference type="PROSITE" id="PS50025">
    <property type="entry name" value="LAM_G_DOMAIN"/>
    <property type="match status" value="2"/>
</dbReference>
<dbReference type="SMART" id="SM00179">
    <property type="entry name" value="EGF_CA"/>
    <property type="match status" value="4"/>
</dbReference>
<evidence type="ECO:0008006" key="23">
    <source>
        <dbReference type="Google" id="ProtNLM"/>
    </source>
</evidence>
<dbReference type="PANTHER" id="PTHR24040">
    <property type="entry name" value="LAMININ G-LIKE DOMAIN-CONTAINING PROTEIN"/>
    <property type="match status" value="1"/>
</dbReference>
<evidence type="ECO:0000256" key="1">
    <source>
        <dbReference type="ARBA" id="ARBA00004479"/>
    </source>
</evidence>
<feature type="signal peptide" evidence="17">
    <location>
        <begin position="1"/>
        <end position="25"/>
    </location>
</feature>
<dbReference type="PROSITE" id="PS50026">
    <property type="entry name" value="EGF_3"/>
    <property type="match status" value="1"/>
</dbReference>
<dbReference type="AlphaFoldDB" id="A0AAY4CGW1"/>
<keyword evidence="4" id="KW-0301">Gamma-carboxyglutamic acid</keyword>
<dbReference type="InterPro" id="IPR001881">
    <property type="entry name" value="EGF-like_Ca-bd_dom"/>
</dbReference>
<dbReference type="RefSeq" id="XP_028811107.1">
    <property type="nucleotide sequence ID" value="XM_028955274.1"/>
</dbReference>
<dbReference type="GO" id="GO:0005509">
    <property type="term" value="F:calcium ion binding"/>
    <property type="evidence" value="ECO:0007669"/>
    <property type="project" value="InterPro"/>
</dbReference>
<dbReference type="Ensembl" id="ENSDCDT00010039476.1">
    <property type="protein sequence ID" value="ENSDCDP00010031864.1"/>
    <property type="gene ID" value="ENSDCDG00010019907.1"/>
</dbReference>
<dbReference type="InterPro" id="IPR000294">
    <property type="entry name" value="GLA_domain"/>
</dbReference>
<feature type="domain" description="EGF-like" evidence="19">
    <location>
        <begin position="110"/>
        <end position="148"/>
    </location>
</feature>
<evidence type="ECO:0000256" key="14">
    <source>
        <dbReference type="ARBA" id="ARBA00023180"/>
    </source>
</evidence>
<keyword evidence="7" id="KW-0812">Transmembrane</keyword>
<dbReference type="InterPro" id="IPR000742">
    <property type="entry name" value="EGF"/>
</dbReference>
<dbReference type="Pfam" id="PF07645">
    <property type="entry name" value="EGF_CA"/>
    <property type="match status" value="3"/>
</dbReference>
<dbReference type="FunFam" id="4.10.740.10:FF:000001">
    <property type="entry name" value="vitamin K-dependent protein S"/>
    <property type="match status" value="1"/>
</dbReference>
<dbReference type="FunFam" id="2.10.25.10:FF:000119">
    <property type="entry name" value="vitamin K-dependent protein S"/>
    <property type="match status" value="1"/>
</dbReference>
<keyword evidence="6 15" id="KW-0245">EGF-like domain</keyword>
<dbReference type="GO" id="GO:0031017">
    <property type="term" value="P:exocrine pancreas development"/>
    <property type="evidence" value="ECO:0007669"/>
    <property type="project" value="UniProtKB-ARBA"/>
</dbReference>
<sequence>MPPELLAPTLLLLLLVPLLASCSWGLSLSPEEANQFLRRHKRANQVFEETKQGHLERECVEERCTKEEAREVFENDPETDYFFPKYLSCVEKFGDSEKKRQDLITCVHNIPDQCSPSPCNPRGTVRCEDKKGNFQCHCFTGYTGPKCDKDINECIKRNGGCDHECNNTMGSYRCSCYHGYALADRHLCVDVDECVSEPGVCGTAVCSNLEGSYECLCEEGYLYDNQTKSCLDVDECELSVCEEECVNTPGSFRCFCDGRLGKKLAPDLRRCEPIEPAFSLDLRRNPRSLYLGRMFSGIPVVRLRFRRRIPTGFSAEFDLKTFDPEGVIFFAGGHLNSSWIVLGIHNGKLELQLKYGTVSRVTSSGPVVNDGLWHKISVEEQGRSLVIKIDREAVMKIAVNGDLFTLNKGLHELNLTVGGVPFKQDGLISKVNPRLDGCMREWRWLTGEDTSIQETVRNNQHMQCFSSEQSGAFYNASGFAFFNHSHGDSHVLNVQLTLRPASSVGVMFALVRQDNVPLSISLSDYHPGKREWQEYVLLSMGGVVVASVPAQLCDMETHLVNITVSENLTVLEVDGQVGQTETHETSQSLDLSAPYGTFIGGLPDVSVVSTPVSAFYAGCMEVAVNGQLLDLDEAQHKHNDIRSHSCPLLGAQ</sequence>
<dbReference type="InterPro" id="IPR001791">
    <property type="entry name" value="Laminin_G"/>
</dbReference>